<evidence type="ECO:0008006" key="3">
    <source>
        <dbReference type="Google" id="ProtNLM"/>
    </source>
</evidence>
<dbReference type="Proteomes" id="UP000321328">
    <property type="component" value="Unassembled WGS sequence"/>
</dbReference>
<accession>A0A511CYK8</accession>
<dbReference type="InterPro" id="IPR029063">
    <property type="entry name" value="SAM-dependent_MTases_sf"/>
</dbReference>
<sequence>MAAALRDRPDARAGVFERAPVDVAARTLLRARGLADRIEVITGDMFTDAGDRSALLARKPA</sequence>
<evidence type="ECO:0000313" key="1">
    <source>
        <dbReference type="EMBL" id="GEL16324.1"/>
    </source>
</evidence>
<dbReference type="STRING" id="1123024.GCA_000423625_01026"/>
<gene>
    <name evidence="1" type="ORF">PA7_01610</name>
</gene>
<reference evidence="1 2" key="1">
    <citation type="submission" date="2019-07" db="EMBL/GenBank/DDBJ databases">
        <title>Whole genome shotgun sequence of Pseudonocardia asaccharolytica NBRC 16224.</title>
        <authorList>
            <person name="Hosoyama A."/>
            <person name="Uohara A."/>
            <person name="Ohji S."/>
            <person name="Ichikawa N."/>
        </authorList>
    </citation>
    <scope>NUCLEOTIDE SEQUENCE [LARGE SCALE GENOMIC DNA]</scope>
    <source>
        <strain evidence="1 2">NBRC 16224</strain>
    </source>
</reference>
<name>A0A511CYK8_9PSEU</name>
<protein>
    <recommendedName>
        <fullName evidence="3">O-methyltransferase domain-containing protein</fullName>
    </recommendedName>
</protein>
<keyword evidence="2" id="KW-1185">Reference proteome</keyword>
<comment type="caution">
    <text evidence="1">The sequence shown here is derived from an EMBL/GenBank/DDBJ whole genome shotgun (WGS) entry which is preliminary data.</text>
</comment>
<dbReference type="RefSeq" id="WP_028929131.1">
    <property type="nucleotide sequence ID" value="NZ_AUII01000003.1"/>
</dbReference>
<proteinExistence type="predicted"/>
<dbReference type="Gene3D" id="3.40.50.150">
    <property type="entry name" value="Vaccinia Virus protein VP39"/>
    <property type="match status" value="1"/>
</dbReference>
<dbReference type="AlphaFoldDB" id="A0A511CYK8"/>
<evidence type="ECO:0000313" key="2">
    <source>
        <dbReference type="Proteomes" id="UP000321328"/>
    </source>
</evidence>
<dbReference type="EMBL" id="BJVI01000001">
    <property type="protein sequence ID" value="GEL16324.1"/>
    <property type="molecule type" value="Genomic_DNA"/>
</dbReference>
<organism evidence="1 2">
    <name type="scientific">Pseudonocardia asaccharolytica DSM 44247 = NBRC 16224</name>
    <dbReference type="NCBI Taxonomy" id="1123024"/>
    <lineage>
        <taxon>Bacteria</taxon>
        <taxon>Bacillati</taxon>
        <taxon>Actinomycetota</taxon>
        <taxon>Actinomycetes</taxon>
        <taxon>Pseudonocardiales</taxon>
        <taxon>Pseudonocardiaceae</taxon>
        <taxon>Pseudonocardia</taxon>
    </lineage>
</organism>